<accession>A0A7T5JNM7</accession>
<dbReference type="Proteomes" id="UP000677234">
    <property type="component" value="Chromosome"/>
</dbReference>
<dbReference type="PANTHER" id="PTHR33498:SF1">
    <property type="entry name" value="TRANSPOSASE FOR INSERTION SEQUENCE ELEMENT IS1557"/>
    <property type="match status" value="1"/>
</dbReference>
<dbReference type="KEGG" id="bcop:JD108_21050"/>
<gene>
    <name evidence="2" type="ORF">JD108_21050</name>
    <name evidence="3" type="ORF">KDJ56_20985</name>
</gene>
<dbReference type="AlphaFoldDB" id="A0A7T5JNM7"/>
<evidence type="ECO:0000259" key="1">
    <source>
        <dbReference type="Pfam" id="PF01610"/>
    </source>
</evidence>
<evidence type="ECO:0000313" key="3">
    <source>
        <dbReference type="EMBL" id="QUO41363.1"/>
    </source>
</evidence>
<reference evidence="2 4" key="1">
    <citation type="submission" date="2020-12" db="EMBL/GenBank/DDBJ databases">
        <title>strain FJAT-54423T represents a novel species of the genus Brevibacillus.</title>
        <authorList>
            <person name="Tang R."/>
        </authorList>
    </citation>
    <scope>NUCLEOTIDE SEQUENCE [LARGE SCALE GENOMIC DNA]</scope>
    <source>
        <strain evidence="2 4">FJAT-54423</strain>
    </source>
</reference>
<dbReference type="EMBL" id="CP073708">
    <property type="protein sequence ID" value="QUO41363.1"/>
    <property type="molecule type" value="Genomic_DNA"/>
</dbReference>
<dbReference type="Pfam" id="PF01610">
    <property type="entry name" value="DDE_Tnp_ISL3"/>
    <property type="match status" value="1"/>
</dbReference>
<dbReference type="Proteomes" id="UP000595847">
    <property type="component" value="Chromosome"/>
</dbReference>
<feature type="domain" description="Transposase IS204/IS1001/IS1096/IS1165 DDE" evidence="1">
    <location>
        <begin position="156"/>
        <end position="388"/>
    </location>
</feature>
<evidence type="ECO:0000313" key="2">
    <source>
        <dbReference type="EMBL" id="QQE74281.1"/>
    </source>
</evidence>
<dbReference type="NCBIfam" id="NF033550">
    <property type="entry name" value="transpos_ISL3"/>
    <property type="match status" value="1"/>
</dbReference>
<name>A0A7T5JNM7_9BACL</name>
<dbReference type="EMBL" id="CP066308">
    <property type="protein sequence ID" value="QQE74281.1"/>
    <property type="molecule type" value="Genomic_DNA"/>
</dbReference>
<organism evidence="2 4">
    <name type="scientific">Brevibacillus composti</name>
    <dbReference type="NCBI Taxonomy" id="2796470"/>
    <lineage>
        <taxon>Bacteria</taxon>
        <taxon>Bacillati</taxon>
        <taxon>Bacillota</taxon>
        <taxon>Bacilli</taxon>
        <taxon>Bacillales</taxon>
        <taxon>Paenibacillaceae</taxon>
        <taxon>Brevibacillus</taxon>
    </lineage>
</organism>
<dbReference type="InterPro" id="IPR002560">
    <property type="entry name" value="Transposase_DDE"/>
</dbReference>
<protein>
    <submittedName>
        <fullName evidence="2">ISL3 family transposase</fullName>
    </submittedName>
</protein>
<dbReference type="RefSeq" id="WP_198827862.1">
    <property type="nucleotide sequence ID" value="NZ_CP066308.1"/>
</dbReference>
<evidence type="ECO:0000313" key="5">
    <source>
        <dbReference type="Proteomes" id="UP000677234"/>
    </source>
</evidence>
<dbReference type="PANTHER" id="PTHR33498">
    <property type="entry name" value="TRANSPOSASE FOR INSERTION SEQUENCE ELEMENT IS1557"/>
    <property type="match status" value="1"/>
</dbReference>
<sequence length="396" mass="46121">MCLDFSTDFIGLPSFHLTHWEKTKETDWIAVLEPNSACHLCPICLRASTNHARPGRRILRHRFVPSWGTVWVSVPVYRQRCASCVLTWTVEWNGIPPRGSVTSAFQEMAVDMCRSRDLLSVAKQLSVAYSTLERWYYQLAPQRLAQPKEHEAPEVVCLDEFALQKGHKYGVNLMDAQTGHIWQVTEGRSREQVRNALQQWPFRKAPHVVVTDLAPGMAETVRQVWKHTLVVADKFHVIQLFSKALEATRKRTHARGTHRRGRHEQRLLHTIPDKLKPEELQELKIWLAEDPHLERLYYALQDIRTVYAVQTQEAGEEALQKWIVDHLYSPTPAVRSIAKTIVQWREPIQNYFSFRVTNAKIEGTHNKVKVIKRRAYGYRNLERFKIRIRLECKPAT</sequence>
<reference evidence="3" key="2">
    <citation type="submission" date="2021-04" db="EMBL/GenBank/DDBJ databases">
        <title>Brevibacillus composti FJAT-54423, complete genome.</title>
        <authorList>
            <person name="Tang R."/>
        </authorList>
    </citation>
    <scope>NUCLEOTIDE SEQUENCE</scope>
    <source>
        <strain evidence="3">FJAT-54424</strain>
    </source>
</reference>
<keyword evidence="5" id="KW-1185">Reference proteome</keyword>
<evidence type="ECO:0000313" key="4">
    <source>
        <dbReference type="Proteomes" id="UP000595847"/>
    </source>
</evidence>
<proteinExistence type="predicted"/>
<dbReference type="InterPro" id="IPR047951">
    <property type="entry name" value="Transpos_ISL3"/>
</dbReference>